<evidence type="ECO:0000313" key="5">
    <source>
        <dbReference type="EMBL" id="EAH8156803.1"/>
    </source>
</evidence>
<dbReference type="PROSITE" id="PS51063">
    <property type="entry name" value="HTH_CRP_2"/>
    <property type="match status" value="1"/>
</dbReference>
<dbReference type="InterPro" id="IPR036390">
    <property type="entry name" value="WH_DNA-bd_sf"/>
</dbReference>
<dbReference type="SMART" id="SM00419">
    <property type="entry name" value="HTH_CRP"/>
    <property type="match status" value="1"/>
</dbReference>
<evidence type="ECO:0000313" key="7">
    <source>
        <dbReference type="Proteomes" id="UP000382436"/>
    </source>
</evidence>
<dbReference type="PRINTS" id="PR00034">
    <property type="entry name" value="HTHCRP"/>
</dbReference>
<evidence type="ECO:0000313" key="6">
    <source>
        <dbReference type="EMBL" id="EAJ9196880.1"/>
    </source>
</evidence>
<sequence length="207" mass="24312">MDKEKILKEYFKNYNLENKDFETMVEKSYFKEFDKNTILDDCLGFVIVLKGGFRAFILGQNAKEITVFKLKQNEECVICSHCIFETISYNLTLESFEDTQILIVPVKIYSQLKDKYPLIANYTLNLIAKRFNSLINILEQALFTPLHHRVKMFLKENAKEGKITFTHEEIALHLGSTREVISRILKTMQKEGFIQQNRKEITLLKDL</sequence>
<reference evidence="6 7" key="1">
    <citation type="submission" date="2018-05" db="EMBL/GenBank/DDBJ databases">
        <authorList>
            <consortium name="PulseNet: The National Subtyping Network for Foodborne Disease Surveillance"/>
            <person name="Tarr C.L."/>
            <person name="Trees E."/>
            <person name="Katz L.S."/>
            <person name="Carleton-Romer H.A."/>
            <person name="Stroika S."/>
            <person name="Kucerova Z."/>
            <person name="Roache K.F."/>
            <person name="Sabol A.L."/>
            <person name="Besser J."/>
            <person name="Gerner-Smidt P."/>
        </authorList>
    </citation>
    <scope>NUCLEOTIDE SEQUENCE [LARGE SCALE GENOMIC DNA]</scope>
    <source>
        <strain evidence="6 7">PNUSAC001435</strain>
        <strain evidence="5 8">PNUSAC007828</strain>
    </source>
</reference>
<dbReference type="SUPFAM" id="SSF51206">
    <property type="entry name" value="cAMP-binding domain-like"/>
    <property type="match status" value="1"/>
</dbReference>
<name>A0A644SDJ2_CAMCO</name>
<dbReference type="InterPro" id="IPR012318">
    <property type="entry name" value="HTH_CRP"/>
</dbReference>
<evidence type="ECO:0000313" key="8">
    <source>
        <dbReference type="Proteomes" id="UP000576616"/>
    </source>
</evidence>
<accession>A0A644SDJ2</accession>
<evidence type="ECO:0000256" key="1">
    <source>
        <dbReference type="ARBA" id="ARBA00023015"/>
    </source>
</evidence>
<evidence type="ECO:0000256" key="2">
    <source>
        <dbReference type="ARBA" id="ARBA00023125"/>
    </source>
</evidence>
<proteinExistence type="predicted"/>
<gene>
    <name evidence="6" type="ORF">BZ274_01555</name>
    <name evidence="5" type="ORF">ES716_02465</name>
</gene>
<dbReference type="Gene3D" id="1.10.10.10">
    <property type="entry name" value="Winged helix-like DNA-binding domain superfamily/Winged helix DNA-binding domain"/>
    <property type="match status" value="1"/>
</dbReference>
<dbReference type="InterPro" id="IPR018490">
    <property type="entry name" value="cNMP-bd_dom_sf"/>
</dbReference>
<dbReference type="Proteomes" id="UP000576616">
    <property type="component" value="Unassembled WGS sequence"/>
</dbReference>
<keyword evidence="3" id="KW-0804">Transcription</keyword>
<feature type="domain" description="HTH crp-type" evidence="4">
    <location>
        <begin position="136"/>
        <end position="207"/>
    </location>
</feature>
<comment type="caution">
    <text evidence="6">The sequence shown here is derived from an EMBL/GenBank/DDBJ whole genome shotgun (WGS) entry which is preliminary data.</text>
</comment>
<dbReference type="Gene3D" id="2.60.120.10">
    <property type="entry name" value="Jelly Rolls"/>
    <property type="match status" value="1"/>
</dbReference>
<dbReference type="InterPro" id="IPR014710">
    <property type="entry name" value="RmlC-like_jellyroll"/>
</dbReference>
<evidence type="ECO:0000256" key="3">
    <source>
        <dbReference type="ARBA" id="ARBA00023163"/>
    </source>
</evidence>
<dbReference type="EMBL" id="AACBVJ010000002">
    <property type="protein sequence ID" value="EAJ9196880.1"/>
    <property type="molecule type" value="Genomic_DNA"/>
</dbReference>
<dbReference type="Pfam" id="PF13545">
    <property type="entry name" value="HTH_Crp_2"/>
    <property type="match status" value="1"/>
</dbReference>
<dbReference type="EMBL" id="AABKAB010000003">
    <property type="protein sequence ID" value="EAH8156803.1"/>
    <property type="molecule type" value="Genomic_DNA"/>
</dbReference>
<protein>
    <submittedName>
        <fullName evidence="6">Crp/Fnr family transcriptional regulator</fullName>
    </submittedName>
</protein>
<keyword evidence="2" id="KW-0238">DNA-binding</keyword>
<keyword evidence="1" id="KW-0805">Transcription regulation</keyword>
<evidence type="ECO:0000259" key="4">
    <source>
        <dbReference type="PROSITE" id="PS51063"/>
    </source>
</evidence>
<dbReference type="Proteomes" id="UP000382436">
    <property type="component" value="Unassembled WGS sequence"/>
</dbReference>
<organism evidence="6 7">
    <name type="scientific">Campylobacter coli</name>
    <dbReference type="NCBI Taxonomy" id="195"/>
    <lineage>
        <taxon>Bacteria</taxon>
        <taxon>Pseudomonadati</taxon>
        <taxon>Campylobacterota</taxon>
        <taxon>Epsilonproteobacteria</taxon>
        <taxon>Campylobacterales</taxon>
        <taxon>Campylobacteraceae</taxon>
        <taxon>Campylobacter</taxon>
    </lineage>
</organism>
<dbReference type="GO" id="GO:0003677">
    <property type="term" value="F:DNA binding"/>
    <property type="evidence" value="ECO:0007669"/>
    <property type="project" value="UniProtKB-KW"/>
</dbReference>
<dbReference type="RefSeq" id="WP_072214303.1">
    <property type="nucleotide sequence ID" value="NZ_FAYO01000016.1"/>
</dbReference>
<dbReference type="AlphaFoldDB" id="A0A644SDJ2"/>
<dbReference type="InterPro" id="IPR036388">
    <property type="entry name" value="WH-like_DNA-bd_sf"/>
</dbReference>
<dbReference type="SUPFAM" id="SSF46785">
    <property type="entry name" value="Winged helix' DNA-binding domain"/>
    <property type="match status" value="1"/>
</dbReference>
<dbReference type="GO" id="GO:0006355">
    <property type="term" value="P:regulation of DNA-templated transcription"/>
    <property type="evidence" value="ECO:0007669"/>
    <property type="project" value="InterPro"/>
</dbReference>